<accession>A0A2D6YIN5</accession>
<reference evidence="4" key="1">
    <citation type="submission" date="2017-09" db="EMBL/GenBank/DDBJ databases">
        <title>The Reconstruction of 2,631 Draft Metagenome-Assembled Genomes from the Global Oceans.</title>
        <authorList>
            <person name="Tully B.J."/>
            <person name="Graham E.D."/>
            <person name="Heidelberg J.F."/>
        </authorList>
    </citation>
    <scope>NUCLEOTIDE SEQUENCE [LARGE SCALE GENOMIC DNA]</scope>
</reference>
<sequence length="218" mass="24647">MSTKEDQSLPTRLLLIRHAQTEWNVQRRFQGYGDSPITKEGQEQLQRLKSRLAGIVFDVVYSSDLGRTMETSQMLVGKKRIEEPRLRERGVGILEGLNLEQIMAEHADAFQAFRSGDKDHQIDGGESLQNALNRVWEFLEEMPLKHPGAELAAVSHAGLIRLICKQILGLELDAPNFFQIPNTSLTQLVFSKKDLSWSLECLADTTHLQPVFDPLVVI</sequence>
<dbReference type="GO" id="GO:0005737">
    <property type="term" value="C:cytoplasm"/>
    <property type="evidence" value="ECO:0007669"/>
    <property type="project" value="TreeGrafter"/>
</dbReference>
<evidence type="ECO:0000313" key="3">
    <source>
        <dbReference type="EMBL" id="MAH63068.1"/>
    </source>
</evidence>
<dbReference type="CDD" id="cd07067">
    <property type="entry name" value="HP_PGM_like"/>
    <property type="match status" value="1"/>
</dbReference>
<dbReference type="PIRSF" id="PIRSF000709">
    <property type="entry name" value="6PFK_2-Ptase"/>
    <property type="match status" value="1"/>
</dbReference>
<dbReference type="PANTHER" id="PTHR48100">
    <property type="entry name" value="BROAD-SPECIFICITY PHOSPHATASE YOR283W-RELATED"/>
    <property type="match status" value="1"/>
</dbReference>
<gene>
    <name evidence="3" type="ORF">CMN54_06415</name>
</gene>
<evidence type="ECO:0000256" key="1">
    <source>
        <dbReference type="PIRSR" id="PIRSR613078-1"/>
    </source>
</evidence>
<evidence type="ECO:0008006" key="5">
    <source>
        <dbReference type="Google" id="ProtNLM"/>
    </source>
</evidence>
<dbReference type="InterPro" id="IPR050275">
    <property type="entry name" value="PGM_Phosphatase"/>
</dbReference>
<dbReference type="Pfam" id="PF00300">
    <property type="entry name" value="His_Phos_1"/>
    <property type="match status" value="1"/>
</dbReference>
<evidence type="ECO:0000313" key="4">
    <source>
        <dbReference type="Proteomes" id="UP000226525"/>
    </source>
</evidence>
<dbReference type="Gene3D" id="3.40.50.1240">
    <property type="entry name" value="Phosphoglycerate mutase-like"/>
    <property type="match status" value="1"/>
</dbReference>
<dbReference type="SUPFAM" id="SSF53254">
    <property type="entry name" value="Phosphoglycerate mutase-like"/>
    <property type="match status" value="1"/>
</dbReference>
<evidence type="ECO:0000256" key="2">
    <source>
        <dbReference type="PIRSR" id="PIRSR613078-2"/>
    </source>
</evidence>
<dbReference type="SMART" id="SM00855">
    <property type="entry name" value="PGAM"/>
    <property type="match status" value="1"/>
</dbReference>
<comment type="caution">
    <text evidence="3">The sequence shown here is derived from an EMBL/GenBank/DDBJ whole genome shotgun (WGS) entry which is preliminary data.</text>
</comment>
<feature type="binding site" evidence="2">
    <location>
        <begin position="17"/>
        <end position="24"/>
    </location>
    <ligand>
        <name>substrate</name>
    </ligand>
</feature>
<dbReference type="Proteomes" id="UP000226525">
    <property type="component" value="Unassembled WGS sequence"/>
</dbReference>
<organism evidence="3 4">
    <name type="scientific">SAR324 cluster bacterium</name>
    <dbReference type="NCBI Taxonomy" id="2024889"/>
    <lineage>
        <taxon>Bacteria</taxon>
        <taxon>Deltaproteobacteria</taxon>
        <taxon>SAR324 cluster</taxon>
    </lineage>
</organism>
<name>A0A2D6YIN5_9DELT</name>
<dbReference type="InterPro" id="IPR029033">
    <property type="entry name" value="His_PPase_superfam"/>
</dbReference>
<protein>
    <recommendedName>
        <fullName evidence="5">Histidine phosphatase family protein</fullName>
    </recommendedName>
</protein>
<dbReference type="GO" id="GO:0016791">
    <property type="term" value="F:phosphatase activity"/>
    <property type="evidence" value="ECO:0007669"/>
    <property type="project" value="TreeGrafter"/>
</dbReference>
<feature type="active site" description="Proton donor/acceptor" evidence="1">
    <location>
        <position position="88"/>
    </location>
</feature>
<feature type="binding site" evidence="2">
    <location>
        <position position="67"/>
    </location>
    <ligand>
        <name>substrate</name>
    </ligand>
</feature>
<dbReference type="PANTHER" id="PTHR48100:SF1">
    <property type="entry name" value="HISTIDINE PHOSPHATASE FAMILY PROTEIN-RELATED"/>
    <property type="match status" value="1"/>
</dbReference>
<proteinExistence type="predicted"/>
<dbReference type="InterPro" id="IPR013078">
    <property type="entry name" value="His_Pase_superF_clade-1"/>
</dbReference>
<dbReference type="EMBL" id="NZEX01000075">
    <property type="protein sequence ID" value="MAH63068.1"/>
    <property type="molecule type" value="Genomic_DNA"/>
</dbReference>
<feature type="active site" description="Tele-phosphohistidine intermediate" evidence="1">
    <location>
        <position position="18"/>
    </location>
</feature>
<dbReference type="AlphaFoldDB" id="A0A2D6YIN5"/>